<evidence type="ECO:0000313" key="2">
    <source>
        <dbReference type="Proteomes" id="UP001321492"/>
    </source>
</evidence>
<evidence type="ECO:0000313" key="1">
    <source>
        <dbReference type="EMBL" id="MDJ1158756.1"/>
    </source>
</evidence>
<organism evidence="1 2">
    <name type="scientific">Chelatococcus albus</name>
    <dbReference type="NCBI Taxonomy" id="3047466"/>
    <lineage>
        <taxon>Bacteria</taxon>
        <taxon>Pseudomonadati</taxon>
        <taxon>Pseudomonadota</taxon>
        <taxon>Alphaproteobacteria</taxon>
        <taxon>Hyphomicrobiales</taxon>
        <taxon>Chelatococcaceae</taxon>
        <taxon>Chelatococcus</taxon>
    </lineage>
</organism>
<reference evidence="1 2" key="1">
    <citation type="submission" date="2023-05" db="EMBL/GenBank/DDBJ databases">
        <title>Chelatococcus sp. nov., a moderately thermophilic bacterium isolated from hot spring microbial mat.</title>
        <authorList>
            <person name="Hu C.-J."/>
            <person name="Li W.-J."/>
        </authorList>
    </citation>
    <scope>NUCLEOTIDE SEQUENCE [LARGE SCALE GENOMIC DNA]</scope>
    <source>
        <strain evidence="1 2">SYSU G07232</strain>
    </source>
</reference>
<name>A0ABT7AJJ0_9HYPH</name>
<dbReference type="RefSeq" id="WP_283740752.1">
    <property type="nucleotide sequence ID" value="NZ_JASJEV010000006.1"/>
</dbReference>
<protein>
    <submittedName>
        <fullName evidence="1">DUF2336 domain-containing protein</fullName>
    </submittedName>
</protein>
<comment type="caution">
    <text evidence="1">The sequence shown here is derived from an EMBL/GenBank/DDBJ whole genome shotgun (WGS) entry which is preliminary data.</text>
</comment>
<dbReference type="EMBL" id="JASJEV010000006">
    <property type="protein sequence ID" value="MDJ1158756.1"/>
    <property type="molecule type" value="Genomic_DNA"/>
</dbReference>
<keyword evidence="2" id="KW-1185">Reference proteome</keyword>
<dbReference type="InterPro" id="IPR019285">
    <property type="entry name" value="DUF2336"/>
</dbReference>
<sequence length="367" mass="39532">MQGSGLSALVRDLDAAIARRPPEQRVETLRRVTDLFLRDAKALRGEHVDVFDIVIARLAAVIERRARIDLSERLADVPNAPIGVIRTLAQDDIVVARPVLTRSPCLTSSDLVAIAAAKGRDHMLAICERPYLPSAVTDALVMRGDRAVLHAVSRNAGAKFSRAGLEALIAKARADFALQAQLGQRVDIPEPHRTRLISIAKEAARRRLADALPEAAESDIASVVDAGAQSLAPRGSPERYAEAEAEVARLLSLGHLDEKAVAGFAESERFEECVLAITRLCGVSQAIAERTLTGDVELLVVLCRAQEWTWKTTRALIALQGPRGGRTAKRAYASFRSLAVETALRAVRALTLQEASRDIVGVSGAGM</sequence>
<accession>A0ABT7AJJ0</accession>
<gene>
    <name evidence="1" type="ORF">QNA08_10975</name>
</gene>
<proteinExistence type="predicted"/>
<dbReference type="Proteomes" id="UP001321492">
    <property type="component" value="Unassembled WGS sequence"/>
</dbReference>
<dbReference type="Pfam" id="PF10098">
    <property type="entry name" value="DUF2336"/>
    <property type="match status" value="1"/>
</dbReference>